<protein>
    <submittedName>
        <fullName evidence="2">Uncharacterized protein</fullName>
    </submittedName>
</protein>
<organism evidence="2 3">
    <name type="scientific">Haloferax mediterranei (strain ATCC 33500 / DSM 1411 / JCM 8866 / NBRC 14739 / NCIMB 2177 / R-4)</name>
    <name type="common">Halobacterium mediterranei</name>
    <dbReference type="NCBI Taxonomy" id="523841"/>
    <lineage>
        <taxon>Archaea</taxon>
        <taxon>Methanobacteriati</taxon>
        <taxon>Methanobacteriota</taxon>
        <taxon>Stenosarchaea group</taxon>
        <taxon>Halobacteria</taxon>
        <taxon>Halobacteriales</taxon>
        <taxon>Haloferacaceae</taxon>
        <taxon>Haloferax</taxon>
    </lineage>
</organism>
<proteinExistence type="predicted"/>
<dbReference type="KEGG" id="hme:HFX_2540"/>
<evidence type="ECO:0000256" key="1">
    <source>
        <dbReference type="SAM" id="MobiDB-lite"/>
    </source>
</evidence>
<accession>I3R7L1</accession>
<dbReference type="EMBL" id="CP001868">
    <property type="protein sequence ID" value="AFK20221.1"/>
    <property type="molecule type" value="Genomic_DNA"/>
</dbReference>
<feature type="region of interest" description="Disordered" evidence="1">
    <location>
        <begin position="21"/>
        <end position="61"/>
    </location>
</feature>
<dbReference type="HOGENOM" id="CLU_2911396_0_0_2"/>
<evidence type="ECO:0000313" key="3">
    <source>
        <dbReference type="Proteomes" id="UP000006469"/>
    </source>
</evidence>
<name>I3R7L1_HALMT</name>
<dbReference type="AlphaFoldDB" id="I3R7L1"/>
<evidence type="ECO:0000313" key="2">
    <source>
        <dbReference type="EMBL" id="AFK20221.1"/>
    </source>
</evidence>
<dbReference type="Proteomes" id="UP000006469">
    <property type="component" value="Chromosome"/>
</dbReference>
<feature type="compositionally biased region" description="Polar residues" evidence="1">
    <location>
        <begin position="22"/>
        <end position="37"/>
    </location>
</feature>
<reference evidence="2 3" key="1">
    <citation type="journal article" date="2012" name="J. Bacteriol.">
        <title>Complete genome sequence of the metabolically versatile halophilic archaeon Haloferax mediterranei, a poly(3-hydroxybutyrate-co-3-hydroxyvalerate) producer.</title>
        <authorList>
            <person name="Han J."/>
            <person name="Zhang F."/>
            <person name="Hou J."/>
            <person name="Liu X."/>
            <person name="Li M."/>
            <person name="Liu H."/>
            <person name="Cai L."/>
            <person name="Zhang B."/>
            <person name="Chen Y."/>
            <person name="Zhou J."/>
            <person name="Hu S."/>
            <person name="Xiang H."/>
        </authorList>
    </citation>
    <scope>NUCLEOTIDE SEQUENCE [LARGE SCALE GENOMIC DNA]</scope>
    <source>
        <strain evidence="3">ATCC 33500 / DSM 1411 / JCM 8866 / NBRC 14739 / NCIMB 2177 / R-4</strain>
    </source>
</reference>
<sequence length="61" mass="6569">MASTQLGFVCNHGRFECHKYSTGGSHSSVSVDLQYPSTPRGVDGNAYPANPDTPFEPTNHT</sequence>
<gene>
    <name evidence="2" type="ordered locus">HFX_2540</name>
</gene>